<name>A0A8J1UGX2_OWEFU</name>
<dbReference type="PROSITE" id="PS50267">
    <property type="entry name" value="NA_NEUROTRAN_SYMP_3"/>
    <property type="match status" value="1"/>
</dbReference>
<dbReference type="GO" id="GO:0005283">
    <property type="term" value="F:amino acid:sodium symporter activity"/>
    <property type="evidence" value="ECO:0007669"/>
    <property type="project" value="TreeGrafter"/>
</dbReference>
<dbReference type="GO" id="GO:0005886">
    <property type="term" value="C:plasma membrane"/>
    <property type="evidence" value="ECO:0007669"/>
    <property type="project" value="TreeGrafter"/>
</dbReference>
<evidence type="ECO:0000256" key="4">
    <source>
        <dbReference type="ARBA" id="ARBA00022692"/>
    </source>
</evidence>
<accession>A0A8J1UGX2</accession>
<dbReference type="SUPFAM" id="SSF161070">
    <property type="entry name" value="SNF-like"/>
    <property type="match status" value="1"/>
</dbReference>
<comment type="similarity">
    <text evidence="2">Belongs to the sodium:neurotransmitter symporter (SNF) (TC 2.A.22) family.</text>
</comment>
<dbReference type="OrthoDB" id="6581954at2759"/>
<keyword evidence="5" id="KW-1133">Transmembrane helix</keyword>
<comment type="caution">
    <text evidence="10">The sequence shown here is derived from an EMBL/GenBank/DDBJ whole genome shotgun (WGS) entry which is preliminary data.</text>
</comment>
<feature type="binding site" evidence="8">
    <location>
        <position position="77"/>
    </location>
    <ligand>
        <name>Na(+)</name>
        <dbReference type="ChEBI" id="CHEBI:29101"/>
        <label>1</label>
    </ligand>
</feature>
<feature type="binding site" evidence="8">
    <location>
        <position position="340"/>
    </location>
    <ligand>
        <name>Na(+)</name>
        <dbReference type="ChEBI" id="CHEBI:29101"/>
        <label>1</label>
    </ligand>
</feature>
<evidence type="ECO:0000256" key="5">
    <source>
        <dbReference type="ARBA" id="ARBA00022989"/>
    </source>
</evidence>
<dbReference type="PANTHER" id="PTHR11616:SF321">
    <property type="entry name" value="SODIUM-DEPENDENT NUTRIENT AMINO ACID TRANSPORTER 1-RELATED"/>
    <property type="match status" value="1"/>
</dbReference>
<keyword evidence="3" id="KW-0813">Transport</keyword>
<evidence type="ECO:0000256" key="9">
    <source>
        <dbReference type="PIRSR" id="PIRSR600175-2"/>
    </source>
</evidence>
<feature type="binding site" evidence="8">
    <location>
        <position position="437"/>
    </location>
    <ligand>
        <name>Na(+)</name>
        <dbReference type="ChEBI" id="CHEBI:29101"/>
        <label>1</label>
    </ligand>
</feature>
<evidence type="ECO:0000313" key="10">
    <source>
        <dbReference type="EMBL" id="CAH1785425.1"/>
    </source>
</evidence>
<comment type="subcellular location">
    <subcellularLocation>
        <location evidence="1">Membrane</location>
        <topology evidence="1">Multi-pass membrane protein</topology>
    </subcellularLocation>
</comment>
<feature type="disulfide bond" evidence="9">
    <location>
        <begin position="175"/>
        <end position="184"/>
    </location>
</feature>
<dbReference type="GO" id="GO:0046872">
    <property type="term" value="F:metal ion binding"/>
    <property type="evidence" value="ECO:0007669"/>
    <property type="project" value="UniProtKB-KW"/>
</dbReference>
<evidence type="ECO:0000313" key="11">
    <source>
        <dbReference type="Proteomes" id="UP000749559"/>
    </source>
</evidence>
<dbReference type="GO" id="GO:0089718">
    <property type="term" value="P:amino acid import across plasma membrane"/>
    <property type="evidence" value="ECO:0007669"/>
    <property type="project" value="TreeGrafter"/>
</dbReference>
<keyword evidence="7" id="KW-0325">Glycoprotein</keyword>
<evidence type="ECO:0000256" key="1">
    <source>
        <dbReference type="ARBA" id="ARBA00004141"/>
    </source>
</evidence>
<keyword evidence="8" id="KW-0915">Sodium</keyword>
<keyword evidence="9" id="KW-1015">Disulfide bond</keyword>
<proteinExistence type="inferred from homology"/>
<gene>
    <name evidence="10" type="ORF">OFUS_LOCUS11482</name>
</gene>
<dbReference type="InterPro" id="IPR037272">
    <property type="entry name" value="SNS_sf"/>
</dbReference>
<evidence type="ECO:0000256" key="3">
    <source>
        <dbReference type="ARBA" id="ARBA00022448"/>
    </source>
</evidence>
<evidence type="ECO:0000256" key="8">
    <source>
        <dbReference type="PIRSR" id="PIRSR600175-1"/>
    </source>
</evidence>
<keyword evidence="4" id="KW-0812">Transmembrane</keyword>
<reference evidence="10" key="1">
    <citation type="submission" date="2022-03" db="EMBL/GenBank/DDBJ databases">
        <authorList>
            <person name="Martin C."/>
        </authorList>
    </citation>
    <scope>NUCLEOTIDE SEQUENCE</scope>
</reference>
<protein>
    <recommendedName>
        <fullName evidence="12">Transporter</fullName>
    </recommendedName>
</protein>
<dbReference type="InterPro" id="IPR000175">
    <property type="entry name" value="Na/ntran_symport"/>
</dbReference>
<evidence type="ECO:0000256" key="2">
    <source>
        <dbReference type="ARBA" id="ARBA00006459"/>
    </source>
</evidence>
<evidence type="ECO:0000256" key="6">
    <source>
        <dbReference type="ARBA" id="ARBA00023136"/>
    </source>
</evidence>
<dbReference type="EMBL" id="CAIIXF020000006">
    <property type="protein sequence ID" value="CAH1785425.1"/>
    <property type="molecule type" value="Genomic_DNA"/>
</dbReference>
<sequence length="711" mass="79983">KTMQSSVSFTLPPVQSFKSTEDRTISRVISQASIKSSRDQNEEEYALGVEENTERGNWDSNIEFKLTCLSFCTGLGNIWRFPYLCFKNGGPVFLIPLGIMLICIGIPLVFLELTLGQFSSSSPLTVWRCMPLLKGIGTSNIFSNVIVIVYYSMLTGWSILYVFSSFTSVLPWTNCYNTWNTKGCSELLENTPCNESRQMKYENGTCFMDSMQIGLWDEDKYLNTTGQAKSSAAEEYFFSYTLGISDGIESIGSPKYNLVLVILLVWLIIYVCLIKGVKTMGKVVYFTATFPYVILTIMLVFGATQDGARNGVELYLSKPNWTRLTEAAVWQDAAGTVFFSTSVGGGEVIGLSSFNRFHNNIFRDGALIIVGTSLTALYAGFVVFVNLGVLARQMGVDVQDVVKEGPAMTFVTFPFALSKLPIPQLWSVMFFLLLTTLGCNALFAVTESINASVFDVFPKLRPSRPIVTVVIIAFFFVLSLPLTTPGAMYIFVILDNYTVVWPFLIMGLMECICIGWFYGANRFLEDLQLMIPLWKPVRIWLKVCWKLICPGMILCVLIFSLVAYSPLTYNDYTYPKWAEALGWVLAALSIGTIPALAIAEILKEEGQILQRIRKLARPTVDWGPALVRHRKLVFYVTGFVVNPKEKSRHIPYKIDDENKRRLSVLSRNSKVSLHKVVNLAPRVFEEPNTELQPNIPTQSQELNQLKRVTFY</sequence>
<dbReference type="PROSITE" id="PS00754">
    <property type="entry name" value="NA_NEUROTRAN_SYMP_2"/>
    <property type="match status" value="1"/>
</dbReference>
<dbReference type="AlphaFoldDB" id="A0A8J1UGX2"/>
<dbReference type="Pfam" id="PF00209">
    <property type="entry name" value="SNF"/>
    <property type="match status" value="1"/>
</dbReference>
<keyword evidence="6" id="KW-0472">Membrane</keyword>
<keyword evidence="11" id="KW-1185">Reference proteome</keyword>
<feature type="non-terminal residue" evidence="10">
    <location>
        <position position="711"/>
    </location>
</feature>
<dbReference type="PRINTS" id="PR00176">
    <property type="entry name" value="NANEUSMPORT"/>
</dbReference>
<evidence type="ECO:0008006" key="12">
    <source>
        <dbReference type="Google" id="ProtNLM"/>
    </source>
</evidence>
<dbReference type="PANTHER" id="PTHR11616">
    <property type="entry name" value="SODIUM/CHLORIDE DEPENDENT TRANSPORTER"/>
    <property type="match status" value="1"/>
</dbReference>
<keyword evidence="8" id="KW-0479">Metal-binding</keyword>
<evidence type="ECO:0000256" key="7">
    <source>
        <dbReference type="ARBA" id="ARBA00023180"/>
    </source>
</evidence>
<dbReference type="Proteomes" id="UP000749559">
    <property type="component" value="Unassembled WGS sequence"/>
</dbReference>
<organism evidence="10 11">
    <name type="scientific">Owenia fusiformis</name>
    <name type="common">Polychaete worm</name>
    <dbReference type="NCBI Taxonomy" id="6347"/>
    <lineage>
        <taxon>Eukaryota</taxon>
        <taxon>Metazoa</taxon>
        <taxon>Spiralia</taxon>
        <taxon>Lophotrochozoa</taxon>
        <taxon>Annelida</taxon>
        <taxon>Polychaeta</taxon>
        <taxon>Sedentaria</taxon>
        <taxon>Canalipalpata</taxon>
        <taxon>Sabellida</taxon>
        <taxon>Oweniida</taxon>
        <taxon>Oweniidae</taxon>
        <taxon>Owenia</taxon>
    </lineage>
</organism>